<accession>A0A0B5F1Q0</accession>
<gene>
    <name evidence="2" type="ORF">SLNWT_4420</name>
</gene>
<protein>
    <submittedName>
        <fullName evidence="2">Uncharacterized protein</fullName>
    </submittedName>
</protein>
<dbReference type="Proteomes" id="UP000031523">
    <property type="component" value="Chromosome"/>
</dbReference>
<evidence type="ECO:0000313" key="3">
    <source>
        <dbReference type="Proteomes" id="UP000031523"/>
    </source>
</evidence>
<evidence type="ECO:0000313" key="2">
    <source>
        <dbReference type="EMBL" id="AJE84796.1"/>
    </source>
</evidence>
<reference evidence="2 3" key="1">
    <citation type="submission" date="2015-01" db="EMBL/GenBank/DDBJ databases">
        <title>Enhanced salinomycin production by adjusting the supply of polyketide extender units in Streptomyce albus DSM 41398.</title>
        <authorList>
            <person name="Lu C."/>
        </authorList>
    </citation>
    <scope>NUCLEOTIDE SEQUENCE [LARGE SCALE GENOMIC DNA]</scope>
    <source>
        <strain evidence="3">ATCC 21838 / DSM 41398 / FERM P-419 / JCM 4703 / NBRC 107858</strain>
    </source>
</reference>
<feature type="region of interest" description="Disordered" evidence="1">
    <location>
        <begin position="15"/>
        <end position="55"/>
    </location>
</feature>
<name>A0A0B5F1Q0_STRA4</name>
<dbReference type="AlphaFoldDB" id="A0A0B5F1Q0"/>
<keyword evidence="3" id="KW-1185">Reference proteome</keyword>
<organism evidence="2 3">
    <name type="scientific">Streptomyces albus (strain ATCC 21838 / DSM 41398 / FERM P-419 / JCM 4703 / NBRC 107858)</name>
    <dbReference type="NCBI Taxonomy" id="1081613"/>
    <lineage>
        <taxon>Bacteria</taxon>
        <taxon>Bacillati</taxon>
        <taxon>Actinomycetota</taxon>
        <taxon>Actinomycetes</taxon>
        <taxon>Kitasatosporales</taxon>
        <taxon>Streptomycetaceae</taxon>
        <taxon>Streptomyces</taxon>
    </lineage>
</organism>
<dbReference type="EMBL" id="CP010519">
    <property type="protein sequence ID" value="AJE84796.1"/>
    <property type="molecule type" value="Genomic_DNA"/>
</dbReference>
<proteinExistence type="predicted"/>
<evidence type="ECO:0000256" key="1">
    <source>
        <dbReference type="SAM" id="MobiDB-lite"/>
    </source>
</evidence>
<sequence>MRLPWLAVVGQVAPAGLARTGSPRPDRRHPPPRSRPVRPVFEDMAPATGEVHPPM</sequence>
<dbReference type="KEGG" id="sals:SLNWT_4420"/>